<evidence type="ECO:0000313" key="3">
    <source>
        <dbReference type="Proteomes" id="UP000485058"/>
    </source>
</evidence>
<name>A0A6A0A1P1_HAELA</name>
<feature type="non-terminal residue" evidence="2">
    <location>
        <position position="137"/>
    </location>
</feature>
<keyword evidence="1" id="KW-0175">Coiled coil</keyword>
<sequence length="137" mass="14906">MARVLQLSRANGELEAAAGQLQEQLEAAQEEQELLEQELQTSETERELLLRHVNLGIAERHSLQQSLQQANALLTAATAAHSVLVDNVAQLNLQLTKASSDREGQQAALAAVEKQVQDLQHQLVEAQAQAAQWQAAA</sequence>
<keyword evidence="3" id="KW-1185">Reference proteome</keyword>
<evidence type="ECO:0000313" key="2">
    <source>
        <dbReference type="EMBL" id="GFH26509.1"/>
    </source>
</evidence>
<gene>
    <name evidence="2" type="ORF">HaLaN_24673</name>
</gene>
<dbReference type="AlphaFoldDB" id="A0A6A0A1P1"/>
<comment type="caution">
    <text evidence="2">The sequence shown here is derived from an EMBL/GenBank/DDBJ whole genome shotgun (WGS) entry which is preliminary data.</text>
</comment>
<proteinExistence type="predicted"/>
<protein>
    <submittedName>
        <fullName evidence="2">Uncharacterized protein</fullName>
    </submittedName>
</protein>
<evidence type="ECO:0000256" key="1">
    <source>
        <dbReference type="SAM" id="Coils"/>
    </source>
</evidence>
<organism evidence="2 3">
    <name type="scientific">Haematococcus lacustris</name>
    <name type="common">Green alga</name>
    <name type="synonym">Haematococcus pluvialis</name>
    <dbReference type="NCBI Taxonomy" id="44745"/>
    <lineage>
        <taxon>Eukaryota</taxon>
        <taxon>Viridiplantae</taxon>
        <taxon>Chlorophyta</taxon>
        <taxon>core chlorophytes</taxon>
        <taxon>Chlorophyceae</taxon>
        <taxon>CS clade</taxon>
        <taxon>Chlamydomonadales</taxon>
        <taxon>Haematococcaceae</taxon>
        <taxon>Haematococcus</taxon>
    </lineage>
</organism>
<accession>A0A6A0A1P1</accession>
<dbReference type="EMBL" id="BLLF01003151">
    <property type="protein sequence ID" value="GFH26509.1"/>
    <property type="molecule type" value="Genomic_DNA"/>
</dbReference>
<dbReference type="Proteomes" id="UP000485058">
    <property type="component" value="Unassembled WGS sequence"/>
</dbReference>
<feature type="non-terminal residue" evidence="2">
    <location>
        <position position="1"/>
    </location>
</feature>
<reference evidence="2 3" key="1">
    <citation type="submission" date="2020-02" db="EMBL/GenBank/DDBJ databases">
        <title>Draft genome sequence of Haematococcus lacustris strain NIES-144.</title>
        <authorList>
            <person name="Morimoto D."/>
            <person name="Nakagawa S."/>
            <person name="Yoshida T."/>
            <person name="Sawayama S."/>
        </authorList>
    </citation>
    <scope>NUCLEOTIDE SEQUENCE [LARGE SCALE GENOMIC DNA]</scope>
    <source>
        <strain evidence="2 3">NIES-144</strain>
    </source>
</reference>
<feature type="coiled-coil region" evidence="1">
    <location>
        <begin position="102"/>
        <end position="136"/>
    </location>
</feature>
<dbReference type="SUPFAM" id="SSF90257">
    <property type="entry name" value="Myosin rod fragments"/>
    <property type="match status" value="1"/>
</dbReference>
<feature type="coiled-coil region" evidence="1">
    <location>
        <begin position="4"/>
        <end position="47"/>
    </location>
</feature>